<dbReference type="InterPro" id="IPR027417">
    <property type="entry name" value="P-loop_NTPase"/>
</dbReference>
<keyword evidence="6" id="KW-0175">Coiled coil</keyword>
<dbReference type="Proteomes" id="UP000216052">
    <property type="component" value="Chromosome"/>
</dbReference>
<evidence type="ECO:0000256" key="5">
    <source>
        <dbReference type="ARBA" id="ARBA00023163"/>
    </source>
</evidence>
<dbReference type="InterPro" id="IPR025943">
    <property type="entry name" value="Sigma_54_int_dom_ATP-bd_2"/>
</dbReference>
<dbReference type="InterPro" id="IPR029016">
    <property type="entry name" value="GAF-like_dom_sf"/>
</dbReference>
<accession>A0ABZ3J0T4</accession>
<keyword evidence="9" id="KW-1185">Reference proteome</keyword>
<keyword evidence="3" id="KW-0805">Transcription regulation</keyword>
<dbReference type="PANTHER" id="PTHR32071:SF57">
    <property type="entry name" value="C4-DICARBOXYLATE TRANSPORT TRANSCRIPTIONAL REGULATORY PROTEIN DCTD"/>
    <property type="match status" value="1"/>
</dbReference>
<feature type="coiled-coil region" evidence="6">
    <location>
        <begin position="200"/>
        <end position="227"/>
    </location>
</feature>
<dbReference type="SUPFAM" id="SSF52540">
    <property type="entry name" value="P-loop containing nucleoside triphosphate hydrolases"/>
    <property type="match status" value="1"/>
</dbReference>
<dbReference type="InterPro" id="IPR025944">
    <property type="entry name" value="Sigma_54_int_dom_CS"/>
</dbReference>
<dbReference type="PANTHER" id="PTHR32071">
    <property type="entry name" value="TRANSCRIPTIONAL REGULATORY PROTEIN"/>
    <property type="match status" value="1"/>
</dbReference>
<dbReference type="SUPFAM" id="SSF55781">
    <property type="entry name" value="GAF domain-like"/>
    <property type="match status" value="1"/>
</dbReference>
<evidence type="ECO:0000313" key="8">
    <source>
        <dbReference type="EMBL" id="XFO71698.1"/>
    </source>
</evidence>
<evidence type="ECO:0000256" key="3">
    <source>
        <dbReference type="ARBA" id="ARBA00023015"/>
    </source>
</evidence>
<keyword evidence="4" id="KW-0238">DNA-binding</keyword>
<dbReference type="InterPro" id="IPR058031">
    <property type="entry name" value="AAA_lid_NorR"/>
</dbReference>
<dbReference type="CDD" id="cd00009">
    <property type="entry name" value="AAA"/>
    <property type="match status" value="1"/>
</dbReference>
<dbReference type="InterPro" id="IPR002078">
    <property type="entry name" value="Sigma_54_int"/>
</dbReference>
<dbReference type="InterPro" id="IPR003018">
    <property type="entry name" value="GAF"/>
</dbReference>
<keyword evidence="5" id="KW-0804">Transcription</keyword>
<dbReference type="InterPro" id="IPR002197">
    <property type="entry name" value="HTH_Fis"/>
</dbReference>
<evidence type="ECO:0000256" key="4">
    <source>
        <dbReference type="ARBA" id="ARBA00023125"/>
    </source>
</evidence>
<dbReference type="Gene3D" id="3.30.450.40">
    <property type="match status" value="1"/>
</dbReference>
<name>A0ABZ3J0T4_SPOA4</name>
<dbReference type="SMART" id="SM00382">
    <property type="entry name" value="AAA"/>
    <property type="match status" value="1"/>
</dbReference>
<evidence type="ECO:0000259" key="7">
    <source>
        <dbReference type="PROSITE" id="PS50045"/>
    </source>
</evidence>
<keyword evidence="2" id="KW-0067">ATP-binding</keyword>
<evidence type="ECO:0000256" key="6">
    <source>
        <dbReference type="SAM" id="Coils"/>
    </source>
</evidence>
<gene>
    <name evidence="8" type="primary">acoR_6</name>
    <name evidence="8" type="ORF">SPACI_017320</name>
</gene>
<dbReference type="Pfam" id="PF00158">
    <property type="entry name" value="Sigma54_activat"/>
    <property type="match status" value="1"/>
</dbReference>
<dbReference type="RefSeq" id="WP_093794576.1">
    <property type="nucleotide sequence ID" value="NZ_CP155571.1"/>
</dbReference>
<dbReference type="PROSITE" id="PS00676">
    <property type="entry name" value="SIGMA54_INTERACT_2"/>
    <property type="match status" value="1"/>
</dbReference>
<dbReference type="Gene3D" id="3.40.50.300">
    <property type="entry name" value="P-loop containing nucleotide triphosphate hydrolases"/>
    <property type="match status" value="1"/>
</dbReference>
<dbReference type="PRINTS" id="PR01590">
    <property type="entry name" value="HTHFIS"/>
</dbReference>
<proteinExistence type="predicted"/>
<dbReference type="EMBL" id="CP155571">
    <property type="protein sequence ID" value="XFO71698.1"/>
    <property type="molecule type" value="Genomic_DNA"/>
</dbReference>
<keyword evidence="1" id="KW-0547">Nucleotide-binding</keyword>
<reference evidence="8" key="1">
    <citation type="submission" date="2024-05" db="EMBL/GenBank/DDBJ databases">
        <title>Isolation and characterization of Sporomusa carbonis sp. nov., a carboxydotrophic hydrogenogen in the genus of Sporomusa isolated from a charcoal burning pile.</title>
        <authorList>
            <person name="Boeer T."/>
            <person name="Rosenbaum F."/>
            <person name="Eysell L."/>
            <person name="Mueller V."/>
            <person name="Daniel R."/>
            <person name="Poehlein A."/>
        </authorList>
    </citation>
    <scope>NUCLEOTIDE SEQUENCE [LARGE SCALE GENOMIC DNA]</scope>
    <source>
        <strain evidence="8">DSM 3132</strain>
    </source>
</reference>
<dbReference type="Pfam" id="PF02954">
    <property type="entry name" value="HTH_8"/>
    <property type="match status" value="1"/>
</dbReference>
<protein>
    <submittedName>
        <fullName evidence="8">Acetoin dehydrogenase operon transcriptional activator AcoR</fullName>
    </submittedName>
</protein>
<organism evidence="8 9">
    <name type="scientific">Sporomusa acidovorans (strain ATCC 49682 / DSM 3132 / Mol)</name>
    <dbReference type="NCBI Taxonomy" id="1123286"/>
    <lineage>
        <taxon>Bacteria</taxon>
        <taxon>Bacillati</taxon>
        <taxon>Bacillota</taxon>
        <taxon>Negativicutes</taxon>
        <taxon>Selenomonadales</taxon>
        <taxon>Sporomusaceae</taxon>
        <taxon>Sporomusa</taxon>
    </lineage>
</organism>
<dbReference type="Gene3D" id="1.10.10.60">
    <property type="entry name" value="Homeodomain-like"/>
    <property type="match status" value="1"/>
</dbReference>
<evidence type="ECO:0000256" key="1">
    <source>
        <dbReference type="ARBA" id="ARBA00022741"/>
    </source>
</evidence>
<dbReference type="InterPro" id="IPR009057">
    <property type="entry name" value="Homeodomain-like_sf"/>
</dbReference>
<dbReference type="Pfam" id="PF01590">
    <property type="entry name" value="GAF"/>
    <property type="match status" value="1"/>
</dbReference>
<dbReference type="Gene3D" id="1.10.8.60">
    <property type="match status" value="1"/>
</dbReference>
<dbReference type="InterPro" id="IPR003593">
    <property type="entry name" value="AAA+_ATPase"/>
</dbReference>
<feature type="domain" description="Sigma-54 factor interaction" evidence="7">
    <location>
        <begin position="340"/>
        <end position="569"/>
    </location>
</feature>
<dbReference type="PROSITE" id="PS50045">
    <property type="entry name" value="SIGMA54_INTERACT_4"/>
    <property type="match status" value="1"/>
</dbReference>
<evidence type="ECO:0000256" key="2">
    <source>
        <dbReference type="ARBA" id="ARBA00022840"/>
    </source>
</evidence>
<evidence type="ECO:0000313" key="9">
    <source>
        <dbReference type="Proteomes" id="UP000216052"/>
    </source>
</evidence>
<sequence length="647" mass="72815">MNIDYVSKLNNNNSPDKLQSAWLSFVEKGILLEQDLPSFVAKSWRRCRSLVDPGIDPNKVVLSGDALKIKRYEYQELIAKAASVMRDICTLGGHRYFVMLCDPNGYAIEVANNTGYPVPLGAKCREEDIGTNAIGIALAENRFVEIKSYEHYVVNLHKSSCAAMPIHDPAGKIIGAINVSNPAGALQPEIAKILKFTAQMIEYQLVMDQEKSRRREAENAFMSLKNIIEQYMLVIDNNGTIIDANQKCINLFKNNNRILTGTSMQDIIRLDKNDTEPFFSPGRQFKLLVDDGTKRCKVVKSKIYKDSHEAMRTLLFFESDEHNTGSLNTGGDRDFCFVDIVGEERNWSNIIAKAQKAAKFDSSVLLEGASGTGKELIARKIHLVSGRKGLFVPVNCGAIPKELIASELFGYEDGAFTGAKRSGMKGKFEQADGGTLFLDEIGEMPLDLQVHLLRFLQNKVVTRVGGTTSRQVNVRVIAATNRELCDSVKKGEFREDLYYRLNVINFHLPSLKERKDDIPLLVHHFIEKFCRQWKRPLPSVDPAAMESLCRYDWPGNVRELGNVIETAIVFSEDNILKPADFPVNIIEYVPIKPRKSGKLKKYQEEVILETLKKNGGNITKTAETLGIARNTLYNKIRSEKLKEQRKI</sequence>
<dbReference type="Pfam" id="PF25601">
    <property type="entry name" value="AAA_lid_14"/>
    <property type="match status" value="1"/>
</dbReference>
<dbReference type="PROSITE" id="PS00688">
    <property type="entry name" value="SIGMA54_INTERACT_3"/>
    <property type="match status" value="1"/>
</dbReference>
<dbReference type="SUPFAM" id="SSF46689">
    <property type="entry name" value="Homeodomain-like"/>
    <property type="match status" value="1"/>
</dbReference>